<accession>A0ABV7GT09</accession>
<dbReference type="PANTHER" id="PTHR36448:SF2">
    <property type="entry name" value="CUPIN TYPE-1 DOMAIN-CONTAINING PROTEIN"/>
    <property type="match status" value="1"/>
</dbReference>
<dbReference type="Proteomes" id="UP001595632">
    <property type="component" value="Unassembled WGS sequence"/>
</dbReference>
<dbReference type="PANTHER" id="PTHR36448">
    <property type="entry name" value="BLR7373 PROTEIN"/>
    <property type="match status" value="1"/>
</dbReference>
<dbReference type="InterPro" id="IPR013096">
    <property type="entry name" value="Cupin_2"/>
</dbReference>
<dbReference type="PIRSF" id="PIRSF019307">
    <property type="entry name" value="UCP019307"/>
    <property type="match status" value="1"/>
</dbReference>
<protein>
    <submittedName>
        <fullName evidence="2">Cupin domain-containing protein</fullName>
    </submittedName>
</protein>
<dbReference type="InterPro" id="IPR014500">
    <property type="entry name" value="UCP019307_cupin"/>
</dbReference>
<feature type="domain" description="Cupin type-2" evidence="1">
    <location>
        <begin position="63"/>
        <end position="109"/>
    </location>
</feature>
<dbReference type="SUPFAM" id="SSF51182">
    <property type="entry name" value="RmlC-like cupins"/>
    <property type="match status" value="1"/>
</dbReference>
<dbReference type="InterPro" id="IPR011051">
    <property type="entry name" value="RmlC_Cupin_sf"/>
</dbReference>
<evidence type="ECO:0000313" key="3">
    <source>
        <dbReference type="Proteomes" id="UP001595632"/>
    </source>
</evidence>
<dbReference type="InterPro" id="IPR047121">
    <property type="entry name" value="YjiB-like"/>
</dbReference>
<name>A0ABV7GT09_9RHOB</name>
<dbReference type="CDD" id="cd02219">
    <property type="entry name" value="cupin_YjlB-like"/>
    <property type="match status" value="1"/>
</dbReference>
<evidence type="ECO:0000313" key="2">
    <source>
        <dbReference type="EMBL" id="MFC3143150.1"/>
    </source>
</evidence>
<reference evidence="3" key="1">
    <citation type="journal article" date="2019" name="Int. J. Syst. Evol. Microbiol.">
        <title>The Global Catalogue of Microorganisms (GCM) 10K type strain sequencing project: providing services to taxonomists for standard genome sequencing and annotation.</title>
        <authorList>
            <consortium name="The Broad Institute Genomics Platform"/>
            <consortium name="The Broad Institute Genome Sequencing Center for Infectious Disease"/>
            <person name="Wu L."/>
            <person name="Ma J."/>
        </authorList>
    </citation>
    <scope>NUCLEOTIDE SEQUENCE [LARGE SCALE GENOMIC DNA]</scope>
    <source>
        <strain evidence="3">KCTC 52366</strain>
    </source>
</reference>
<dbReference type="Pfam" id="PF07883">
    <property type="entry name" value="Cupin_2"/>
    <property type="match status" value="1"/>
</dbReference>
<dbReference type="InterPro" id="IPR014710">
    <property type="entry name" value="RmlC-like_jellyroll"/>
</dbReference>
<organism evidence="2 3">
    <name type="scientific">Psychromarinibacter halotolerans</name>
    <dbReference type="NCBI Taxonomy" id="1775175"/>
    <lineage>
        <taxon>Bacteria</taxon>
        <taxon>Pseudomonadati</taxon>
        <taxon>Pseudomonadota</taxon>
        <taxon>Alphaproteobacteria</taxon>
        <taxon>Rhodobacterales</taxon>
        <taxon>Paracoccaceae</taxon>
        <taxon>Psychromarinibacter</taxon>
    </lineage>
</organism>
<gene>
    <name evidence="2" type="ORF">ACFOGP_10545</name>
</gene>
<dbReference type="Gene3D" id="2.60.120.10">
    <property type="entry name" value="Jelly Rolls"/>
    <property type="match status" value="1"/>
</dbReference>
<dbReference type="EMBL" id="JBHRTB010000010">
    <property type="protein sequence ID" value="MFC3143150.1"/>
    <property type="molecule type" value="Genomic_DNA"/>
</dbReference>
<dbReference type="RefSeq" id="WP_275633127.1">
    <property type="nucleotide sequence ID" value="NZ_JARGYD010000004.1"/>
</dbReference>
<comment type="caution">
    <text evidence="2">The sequence shown here is derived from an EMBL/GenBank/DDBJ whole genome shotgun (WGS) entry which is preliminary data.</text>
</comment>
<evidence type="ECO:0000259" key="1">
    <source>
        <dbReference type="Pfam" id="PF07883"/>
    </source>
</evidence>
<keyword evidence="3" id="KW-1185">Reference proteome</keyword>
<proteinExistence type="predicted"/>
<sequence>MHTTPDPITRYFEDDGQIPNNPALPVVILKAALDPTLSPDEIHAIQRGNGWGGNWVWSVFDYHHWHPDAHEALCVASGEAELMLGGAGGEVFRVVAGDTLVLPAGTGHCRLSSSADFAVCGAYPKGQESYSTCRAGEGRARVAGIATVPLPDTDPVFGADGPLMRAWRG</sequence>